<dbReference type="EMBL" id="JASBNA010000008">
    <property type="protein sequence ID" value="KAK7689612.1"/>
    <property type="molecule type" value="Genomic_DNA"/>
</dbReference>
<reference evidence="2 3" key="1">
    <citation type="submission" date="2022-09" db="EMBL/GenBank/DDBJ databases">
        <authorList>
            <person name="Palmer J.M."/>
        </authorList>
    </citation>
    <scope>NUCLEOTIDE SEQUENCE [LARGE SCALE GENOMIC DNA]</scope>
    <source>
        <strain evidence="2 3">DSM 7382</strain>
    </source>
</reference>
<organism evidence="2 3">
    <name type="scientific">Cerrena zonata</name>
    <dbReference type="NCBI Taxonomy" id="2478898"/>
    <lineage>
        <taxon>Eukaryota</taxon>
        <taxon>Fungi</taxon>
        <taxon>Dikarya</taxon>
        <taxon>Basidiomycota</taxon>
        <taxon>Agaricomycotina</taxon>
        <taxon>Agaricomycetes</taxon>
        <taxon>Polyporales</taxon>
        <taxon>Cerrenaceae</taxon>
        <taxon>Cerrena</taxon>
    </lineage>
</organism>
<proteinExistence type="predicted"/>
<dbReference type="Proteomes" id="UP001385951">
    <property type="component" value="Unassembled WGS sequence"/>
</dbReference>
<accession>A0AAW0GDJ6</accession>
<gene>
    <name evidence="2" type="ORF">QCA50_007405</name>
</gene>
<feature type="chain" id="PRO_5043384800" evidence="1">
    <location>
        <begin position="20"/>
        <end position="209"/>
    </location>
</feature>
<evidence type="ECO:0000313" key="2">
    <source>
        <dbReference type="EMBL" id="KAK7689612.1"/>
    </source>
</evidence>
<protein>
    <submittedName>
        <fullName evidence="2">Uncharacterized protein</fullName>
    </submittedName>
</protein>
<sequence length="209" mass="21890">MHSAKLLFIALTFVVAVYGGAISRTAARCPNRRTVETKMVGKVNVTTFECVDHTPIDLKAALPGTTKRADVSSSLTNVARQFQNCAGGAADAACQCAVLCNEGFCTGSRATAPAQADCNAIDSEFDTVPGSFFVPSGQGVSATVGSCEAVWINESTAELEYCFENFGQLAAVTYTNCVVVDGGGQGGCIASNFLWFFEFLIPGNTILVP</sequence>
<keyword evidence="1" id="KW-0732">Signal</keyword>
<keyword evidence="3" id="KW-1185">Reference proteome</keyword>
<dbReference type="AlphaFoldDB" id="A0AAW0GDJ6"/>
<evidence type="ECO:0000256" key="1">
    <source>
        <dbReference type="SAM" id="SignalP"/>
    </source>
</evidence>
<feature type="signal peptide" evidence="1">
    <location>
        <begin position="1"/>
        <end position="19"/>
    </location>
</feature>
<name>A0AAW0GDJ6_9APHY</name>
<comment type="caution">
    <text evidence="2">The sequence shown here is derived from an EMBL/GenBank/DDBJ whole genome shotgun (WGS) entry which is preliminary data.</text>
</comment>
<evidence type="ECO:0000313" key="3">
    <source>
        <dbReference type="Proteomes" id="UP001385951"/>
    </source>
</evidence>